<accession>A0A8J8NYM1</accession>
<comment type="caution">
    <text evidence="1">The sequence shown here is derived from an EMBL/GenBank/DDBJ whole genome shotgun (WGS) entry which is preliminary data.</text>
</comment>
<gene>
    <name evidence="1" type="ORF">FGO68_gene7135</name>
</gene>
<sequence>MEKIVYLNKLICKFHTLEILLYAFPHYEKLATILYSHLGSKYRHLLALNIDYFQKHFAKLEKQRFYFDKTINKFNITIGWGCAKDMCLYMDAISNICLQDVAQFIQQRVSIKEWAQFDILNINLNEFKVEEPDVKDICKVSNVLRKGGISVNLKQSQIGRLAKIYDQLKEINCDFRFKKVTIEYDSHTVAICPPESTQIVTDCLTIRGVCPFDRSMKICQALKYFSVRSQFKTLDYYDKYLFVNDHPNNQQTLLSLLNSLKQQTNLKKLEWDNEFLLAPGLAEQLNQYSKNICEIKIKLNGPASLKQIELDEAKYYFEVFSKNIVLSRMPQFGNIESIMAIMRNVTFEKNKLVLSFNNQMRALVDVVSKKWEYDSNPFRNLSVFTLDVHLNGGPDSFLEFFLGTFCPACFPNLNRLQFTFSQYYSDQKNYAIPPIFKSLKLLSLGDEEFQPWLSDFVLQLSQSQHTILENLEVSKILYFRRYFTQGMIYSRLRTLESIFLSEETVNFLSQHCPMLESVTFLMSNKYRGDSARKGLFSCLFENVQLGQMLKAIIITSADDPIELKFDLCEMIRYGKYQKLEKFGLKNVNFQSQLEDYCKTLWENNRGAKVIELSVYQSLSHEKAKQILLSYSNPAIKLTCQIQLAEPESPHGFLTDFFL</sequence>
<reference evidence="1" key="1">
    <citation type="submission" date="2019-06" db="EMBL/GenBank/DDBJ databases">
        <authorList>
            <person name="Zheng W."/>
        </authorList>
    </citation>
    <scope>NUCLEOTIDE SEQUENCE</scope>
    <source>
        <strain evidence="1">QDHG01</strain>
    </source>
</reference>
<dbReference type="EMBL" id="RRYP01004700">
    <property type="protein sequence ID" value="TNV82660.1"/>
    <property type="molecule type" value="Genomic_DNA"/>
</dbReference>
<evidence type="ECO:0000313" key="2">
    <source>
        <dbReference type="Proteomes" id="UP000785679"/>
    </source>
</evidence>
<dbReference type="AlphaFoldDB" id="A0A8J8NYM1"/>
<organism evidence="1 2">
    <name type="scientific">Halteria grandinella</name>
    <dbReference type="NCBI Taxonomy" id="5974"/>
    <lineage>
        <taxon>Eukaryota</taxon>
        <taxon>Sar</taxon>
        <taxon>Alveolata</taxon>
        <taxon>Ciliophora</taxon>
        <taxon>Intramacronucleata</taxon>
        <taxon>Spirotrichea</taxon>
        <taxon>Stichotrichia</taxon>
        <taxon>Sporadotrichida</taxon>
        <taxon>Halteriidae</taxon>
        <taxon>Halteria</taxon>
    </lineage>
</organism>
<name>A0A8J8NYM1_HALGN</name>
<evidence type="ECO:0000313" key="1">
    <source>
        <dbReference type="EMBL" id="TNV82660.1"/>
    </source>
</evidence>
<keyword evidence="2" id="KW-1185">Reference proteome</keyword>
<dbReference type="Proteomes" id="UP000785679">
    <property type="component" value="Unassembled WGS sequence"/>
</dbReference>
<protein>
    <submittedName>
        <fullName evidence="1">Uncharacterized protein</fullName>
    </submittedName>
</protein>
<proteinExistence type="predicted"/>